<comment type="caution">
    <text evidence="1">The sequence shown here is derived from an EMBL/GenBank/DDBJ whole genome shotgun (WGS) entry which is preliminary data.</text>
</comment>
<accession>A0ABR5AG45</accession>
<gene>
    <name evidence="1" type="ORF">SD70_17110</name>
</gene>
<evidence type="ECO:0000313" key="1">
    <source>
        <dbReference type="EMBL" id="KIL39936.1"/>
    </source>
</evidence>
<dbReference type="InterPro" id="IPR043751">
    <property type="entry name" value="DUF5696"/>
</dbReference>
<dbReference type="EMBL" id="JXAK01000029">
    <property type="protein sequence ID" value="KIL39936.1"/>
    <property type="molecule type" value="Genomic_DNA"/>
</dbReference>
<sequence>MRKQWVARALWAIALAAALIAAARIRQLLPSPADTAAAVQQPGQAAVSAAKVTVLPPEEGFAKVAETDRLELKFRAQDSAIQVKDKRDGHVWRSAYPLGDSKVDGNDLWKADSQSVFHLSYTNPSTPTLEVLETNSALLQPAMQTMPIDGGISVHYDVQQLGIGFAVEFRLQGGGLEVRVPADSIRESGQFAIMKIVPLPFFGAAGDDAEGYGFYPDGPGALSYFKSNHPQYMEPYRASVYGPDQIAFNDFNRPENAYLPVFGMKVKDSAYLGIITEGEYDCSVVYAPSGYLINLNRASAEFTYRRSYEAVKQNGNLAVKAEKNLLSHDHTVRYIFFQGDEADYSHMAVAYRTYLTKEKGLTARIRPGDPIPLGLDLLAGIKQQRIVTDRFLPATTFAQASAILSVLRSQGVESISANLLGWTKQDSGSCRPSFPPHRSWAAWKDWRRWRKQPKTAAFGCI</sequence>
<evidence type="ECO:0000313" key="2">
    <source>
        <dbReference type="Proteomes" id="UP000031967"/>
    </source>
</evidence>
<organism evidence="1 2">
    <name type="scientific">Gordoniibacillus kamchatkensis</name>
    <dbReference type="NCBI Taxonomy" id="1590651"/>
    <lineage>
        <taxon>Bacteria</taxon>
        <taxon>Bacillati</taxon>
        <taxon>Bacillota</taxon>
        <taxon>Bacilli</taxon>
        <taxon>Bacillales</taxon>
        <taxon>Paenibacillaceae</taxon>
        <taxon>Gordoniibacillus</taxon>
    </lineage>
</organism>
<protein>
    <submittedName>
        <fullName evidence="1">Uncharacterized protein</fullName>
    </submittedName>
</protein>
<dbReference type="Pfam" id="PF18952">
    <property type="entry name" value="DUF5696"/>
    <property type="match status" value="1"/>
</dbReference>
<proteinExistence type="predicted"/>
<name>A0ABR5AG45_9BACL</name>
<keyword evidence="2" id="KW-1185">Reference proteome</keyword>
<dbReference type="Proteomes" id="UP000031967">
    <property type="component" value="Unassembled WGS sequence"/>
</dbReference>
<reference evidence="1 2" key="1">
    <citation type="submission" date="2014-12" db="EMBL/GenBank/DDBJ databases">
        <title>Draft genome sequence of Paenibacillus kamchatkensis strain B-2647.</title>
        <authorList>
            <person name="Karlyshev A.V."/>
            <person name="Kudryashova E.B."/>
        </authorList>
    </citation>
    <scope>NUCLEOTIDE SEQUENCE [LARGE SCALE GENOMIC DNA]</scope>
    <source>
        <strain evidence="1 2">VKM B-2647</strain>
    </source>
</reference>